<dbReference type="InterPro" id="IPR050638">
    <property type="entry name" value="AA-Vitamin_Transporters"/>
</dbReference>
<sequence length="305" mass="32179">MSGDTRPNSTRLSILLPFFVVVLIWGSTWIVIADQIGTVPPQWSVAYRFIVAGLAMAAVAWWRGDRWPTDARGLSFAAVLGLFQFCLNFNFVYQAERFVTSGLVAVVFALMLVPNALLGRVFLGQRLGRQLLLGSAVAVCGIALLFVHEARVDPNGPGQVMLGVGLTLLGVLSASITNVMQGSATAKAYPMASMLAAGMLIGAAIDAGAAFALAGPPSWDPRPGYLLGVLYLGVFASAVAFTLYFNIIRVIGPAKAAYNSVVVPVIAMLFSTVFEGYRWSALAAAGGLLAGVGLVIALTARRPNR</sequence>
<feature type="transmembrane region" description="Helical" evidence="6">
    <location>
        <begin position="45"/>
        <end position="62"/>
    </location>
</feature>
<keyword evidence="4 6" id="KW-1133">Transmembrane helix</keyword>
<feature type="transmembrane region" description="Helical" evidence="6">
    <location>
        <begin position="99"/>
        <end position="119"/>
    </location>
</feature>
<dbReference type="PANTHER" id="PTHR32322">
    <property type="entry name" value="INNER MEMBRANE TRANSPORTER"/>
    <property type="match status" value="1"/>
</dbReference>
<dbReference type="Pfam" id="PF00892">
    <property type="entry name" value="EamA"/>
    <property type="match status" value="2"/>
</dbReference>
<organism evidence="8 9">
    <name type="scientific">Sphingomonas lenta</name>
    <dbReference type="NCBI Taxonomy" id="1141887"/>
    <lineage>
        <taxon>Bacteria</taxon>
        <taxon>Pseudomonadati</taxon>
        <taxon>Pseudomonadota</taxon>
        <taxon>Alphaproteobacteria</taxon>
        <taxon>Sphingomonadales</taxon>
        <taxon>Sphingomonadaceae</taxon>
        <taxon>Sphingomonas</taxon>
    </lineage>
</organism>
<dbReference type="Proteomes" id="UP000218151">
    <property type="component" value="Unassembled WGS sequence"/>
</dbReference>
<comment type="similarity">
    <text evidence="2">Belongs to the EamA transporter family.</text>
</comment>
<dbReference type="PANTHER" id="PTHR32322:SF2">
    <property type="entry name" value="EAMA DOMAIN-CONTAINING PROTEIN"/>
    <property type="match status" value="1"/>
</dbReference>
<dbReference type="RefSeq" id="WP_095998244.1">
    <property type="nucleotide sequence ID" value="NZ_NSLI01000003.1"/>
</dbReference>
<accession>A0A2A2SG62</accession>
<feature type="transmembrane region" description="Helical" evidence="6">
    <location>
        <begin position="280"/>
        <end position="300"/>
    </location>
</feature>
<evidence type="ECO:0000256" key="2">
    <source>
        <dbReference type="ARBA" id="ARBA00007362"/>
    </source>
</evidence>
<evidence type="ECO:0000313" key="8">
    <source>
        <dbReference type="EMBL" id="PAX08001.1"/>
    </source>
</evidence>
<gene>
    <name evidence="8" type="ORF">CKY28_10395</name>
</gene>
<evidence type="ECO:0000256" key="6">
    <source>
        <dbReference type="SAM" id="Phobius"/>
    </source>
</evidence>
<dbReference type="GO" id="GO:0016020">
    <property type="term" value="C:membrane"/>
    <property type="evidence" value="ECO:0007669"/>
    <property type="project" value="UniProtKB-SubCell"/>
</dbReference>
<dbReference type="InterPro" id="IPR037185">
    <property type="entry name" value="EmrE-like"/>
</dbReference>
<dbReference type="EMBL" id="NSLI01000003">
    <property type="protein sequence ID" value="PAX08001.1"/>
    <property type="molecule type" value="Genomic_DNA"/>
</dbReference>
<evidence type="ECO:0000259" key="7">
    <source>
        <dbReference type="Pfam" id="PF00892"/>
    </source>
</evidence>
<feature type="domain" description="EamA" evidence="7">
    <location>
        <begin position="16"/>
        <end position="146"/>
    </location>
</feature>
<comment type="caution">
    <text evidence="8">The sequence shown here is derived from an EMBL/GenBank/DDBJ whole genome shotgun (WGS) entry which is preliminary data.</text>
</comment>
<keyword evidence="3 6" id="KW-0812">Transmembrane</keyword>
<dbReference type="AlphaFoldDB" id="A0A2A2SG62"/>
<feature type="transmembrane region" description="Helical" evidence="6">
    <location>
        <begin position="256"/>
        <end position="274"/>
    </location>
</feature>
<evidence type="ECO:0000256" key="4">
    <source>
        <dbReference type="ARBA" id="ARBA00022989"/>
    </source>
</evidence>
<reference evidence="9" key="1">
    <citation type="submission" date="2017-09" db="EMBL/GenBank/DDBJ databases">
        <authorList>
            <person name="Feng G."/>
            <person name="Zhu H."/>
        </authorList>
    </citation>
    <scope>NUCLEOTIDE SEQUENCE [LARGE SCALE GENOMIC DNA]</scope>
    <source>
        <strain evidence="9">1PNM-20</strain>
    </source>
</reference>
<feature type="transmembrane region" description="Helical" evidence="6">
    <location>
        <begin position="225"/>
        <end position="244"/>
    </location>
</feature>
<dbReference type="OrthoDB" id="2352272at2"/>
<evidence type="ECO:0000256" key="5">
    <source>
        <dbReference type="ARBA" id="ARBA00023136"/>
    </source>
</evidence>
<keyword evidence="5 6" id="KW-0472">Membrane</keyword>
<proteinExistence type="inferred from homology"/>
<feature type="transmembrane region" description="Helical" evidence="6">
    <location>
        <begin position="131"/>
        <end position="148"/>
    </location>
</feature>
<protein>
    <submittedName>
        <fullName evidence="8">EamA family transporter</fullName>
    </submittedName>
</protein>
<keyword evidence="9" id="KW-1185">Reference proteome</keyword>
<evidence type="ECO:0000313" key="9">
    <source>
        <dbReference type="Proteomes" id="UP000218151"/>
    </source>
</evidence>
<evidence type="ECO:0000256" key="3">
    <source>
        <dbReference type="ARBA" id="ARBA00022692"/>
    </source>
</evidence>
<evidence type="ECO:0000256" key="1">
    <source>
        <dbReference type="ARBA" id="ARBA00004141"/>
    </source>
</evidence>
<name>A0A2A2SG62_9SPHN</name>
<feature type="domain" description="EamA" evidence="7">
    <location>
        <begin position="162"/>
        <end position="298"/>
    </location>
</feature>
<feature type="transmembrane region" description="Helical" evidence="6">
    <location>
        <begin position="74"/>
        <end position="93"/>
    </location>
</feature>
<dbReference type="InterPro" id="IPR000620">
    <property type="entry name" value="EamA_dom"/>
</dbReference>
<feature type="transmembrane region" description="Helical" evidence="6">
    <location>
        <begin position="192"/>
        <end position="213"/>
    </location>
</feature>
<dbReference type="SUPFAM" id="SSF103481">
    <property type="entry name" value="Multidrug resistance efflux transporter EmrE"/>
    <property type="match status" value="2"/>
</dbReference>
<comment type="subcellular location">
    <subcellularLocation>
        <location evidence="1">Membrane</location>
        <topology evidence="1">Multi-pass membrane protein</topology>
    </subcellularLocation>
</comment>
<feature type="transmembrane region" description="Helical" evidence="6">
    <location>
        <begin position="12"/>
        <end position="33"/>
    </location>
</feature>
<feature type="transmembrane region" description="Helical" evidence="6">
    <location>
        <begin position="160"/>
        <end position="180"/>
    </location>
</feature>